<proteinExistence type="inferred from homology"/>
<dbReference type="InterPro" id="IPR051448">
    <property type="entry name" value="CdaR-like_regulators"/>
</dbReference>
<evidence type="ECO:0000313" key="5">
    <source>
        <dbReference type="EMBL" id="BBZ14091.1"/>
    </source>
</evidence>
<dbReference type="InterPro" id="IPR041522">
    <property type="entry name" value="CdaR_GGDEF"/>
</dbReference>
<dbReference type="Pfam" id="PF14361">
    <property type="entry name" value="RsbRD_N"/>
    <property type="match status" value="1"/>
</dbReference>
<dbReference type="Proteomes" id="UP000192441">
    <property type="component" value="Unassembled WGS sequence"/>
</dbReference>
<dbReference type="EMBL" id="MVHM01000030">
    <property type="protein sequence ID" value="ORA31543.1"/>
    <property type="molecule type" value="Genomic_DNA"/>
</dbReference>
<feature type="domain" description="PucR C-terminal helix-turn-helix" evidence="2">
    <location>
        <begin position="345"/>
        <end position="403"/>
    </location>
</feature>
<evidence type="ECO:0000256" key="1">
    <source>
        <dbReference type="ARBA" id="ARBA00006754"/>
    </source>
</evidence>
<name>A0A7I7WC13_9MYCO</name>
<keyword evidence="8" id="KW-1185">Reference proteome</keyword>
<dbReference type="AlphaFoldDB" id="A0A7I7WC13"/>
<dbReference type="InterPro" id="IPR042070">
    <property type="entry name" value="PucR_C-HTH_sf"/>
</dbReference>
<evidence type="ECO:0008006" key="9">
    <source>
        <dbReference type="Google" id="ProtNLM"/>
    </source>
</evidence>
<dbReference type="Pfam" id="PF17853">
    <property type="entry name" value="GGDEF_2"/>
    <property type="match status" value="1"/>
</dbReference>
<evidence type="ECO:0000259" key="3">
    <source>
        <dbReference type="Pfam" id="PF14361"/>
    </source>
</evidence>
<dbReference type="EMBL" id="AP022606">
    <property type="protein sequence ID" value="BBZ14091.1"/>
    <property type="molecule type" value="Genomic_DNA"/>
</dbReference>
<accession>A0A7I7WC13</accession>
<dbReference type="PANTHER" id="PTHR33744">
    <property type="entry name" value="CARBOHYDRATE DIACID REGULATOR"/>
    <property type="match status" value="1"/>
</dbReference>
<feature type="domain" description="RsbT co-antagonist protein RsbRD N-terminal" evidence="3">
    <location>
        <begin position="20"/>
        <end position="158"/>
    </location>
</feature>
<reference evidence="5" key="3">
    <citation type="submission" date="2020-02" db="EMBL/GenBank/DDBJ databases">
        <authorList>
            <person name="Matsumoto Y."/>
            <person name="Motooka D."/>
            <person name="Nakamura S."/>
        </authorList>
    </citation>
    <scope>NUCLEOTIDE SEQUENCE</scope>
    <source>
        <strain evidence="5">JCM 12687</strain>
    </source>
</reference>
<feature type="domain" description="CdaR GGDEF-like" evidence="4">
    <location>
        <begin position="175"/>
        <end position="292"/>
    </location>
</feature>
<dbReference type="Pfam" id="PF13556">
    <property type="entry name" value="HTH_30"/>
    <property type="match status" value="1"/>
</dbReference>
<evidence type="ECO:0000259" key="2">
    <source>
        <dbReference type="Pfam" id="PF13556"/>
    </source>
</evidence>
<dbReference type="InterPro" id="IPR025751">
    <property type="entry name" value="RsbRD_N_dom"/>
</dbReference>
<sequence length="416" mass="46212">MKVGKSLSVVAQHMDTNRDEFVTDLVDVTKLEIRALNHDTRMTDLLTASITEVVVAGIHYLDLEAPQSRVQAPPGALFYARALAQRDVPLSALIRAYRIGHARFLEAAMRYASSLEGVARVPTIVELVNRTARFIDQVCDQVGVAYEQERDRWVSRRSGLRQQWVGQLLAGLPVDIQRAEEVLRYRFDGTHLAAVAWADVAVPTRDVATLLDRVGRLVAAELGAIGRPLMVHTDEREVRVWLSVPAPVVLDRSRVRAAFDSSGIAAYVAFGDTDAGLDGFRRSLKQAERVQSVVLGGGASPPSRVSFYAEVAPVALMAGDLEELRRFVADALGDLGLDDDRNRWLRETLREFLVRNRSYVATAEAMILHRNTIQYRVTQAMELCGQDFDDPDAVLKVQIALEACRWMARAVLRPAT</sequence>
<evidence type="ECO:0000313" key="7">
    <source>
        <dbReference type="Proteomes" id="UP000192441"/>
    </source>
</evidence>
<dbReference type="RefSeq" id="WP_083134438.1">
    <property type="nucleotide sequence ID" value="NZ_AP022606.1"/>
</dbReference>
<evidence type="ECO:0000313" key="6">
    <source>
        <dbReference type="EMBL" id="ORA31543.1"/>
    </source>
</evidence>
<reference evidence="5 8" key="2">
    <citation type="journal article" date="2019" name="Emerg. Microbes Infect.">
        <title>Comprehensive subspecies identification of 175 nontuberculous mycobacteria species based on 7547 genomic profiles.</title>
        <authorList>
            <person name="Matsumoto Y."/>
            <person name="Kinjo T."/>
            <person name="Motooka D."/>
            <person name="Nabeya D."/>
            <person name="Jung N."/>
            <person name="Uechi K."/>
            <person name="Horii T."/>
            <person name="Iida T."/>
            <person name="Fujita J."/>
            <person name="Nakamura S."/>
        </authorList>
    </citation>
    <scope>NUCLEOTIDE SEQUENCE [LARGE SCALE GENOMIC DNA]</scope>
    <source>
        <strain evidence="5 8">JCM 12687</strain>
    </source>
</reference>
<dbReference type="Proteomes" id="UP000467379">
    <property type="component" value="Chromosome"/>
</dbReference>
<protein>
    <recommendedName>
        <fullName evidence="9">ABC transporter substrate-binding protein</fullName>
    </recommendedName>
</protein>
<gene>
    <name evidence="6" type="ORF">BST20_26775</name>
    <name evidence="5" type="ORF">MBRA_42860</name>
</gene>
<evidence type="ECO:0000259" key="4">
    <source>
        <dbReference type="Pfam" id="PF17853"/>
    </source>
</evidence>
<evidence type="ECO:0000313" key="8">
    <source>
        <dbReference type="Proteomes" id="UP000467379"/>
    </source>
</evidence>
<comment type="similarity">
    <text evidence="1">Belongs to the CdaR family.</text>
</comment>
<organism evidence="6 7">
    <name type="scientific">Mycobacterium branderi</name>
    <dbReference type="NCBI Taxonomy" id="43348"/>
    <lineage>
        <taxon>Bacteria</taxon>
        <taxon>Bacillati</taxon>
        <taxon>Actinomycetota</taxon>
        <taxon>Actinomycetes</taxon>
        <taxon>Mycobacteriales</taxon>
        <taxon>Mycobacteriaceae</taxon>
        <taxon>Mycobacterium</taxon>
    </lineage>
</organism>
<dbReference type="Gene3D" id="1.10.10.2840">
    <property type="entry name" value="PucR C-terminal helix-turn-helix domain"/>
    <property type="match status" value="1"/>
</dbReference>
<dbReference type="PANTHER" id="PTHR33744:SF1">
    <property type="entry name" value="DNA-BINDING TRANSCRIPTIONAL ACTIVATOR ADER"/>
    <property type="match status" value="1"/>
</dbReference>
<dbReference type="InterPro" id="IPR025736">
    <property type="entry name" value="PucR_C-HTH_dom"/>
</dbReference>
<reference evidence="6 7" key="1">
    <citation type="submission" date="2016-12" db="EMBL/GenBank/DDBJ databases">
        <title>The new phylogeny of genus Mycobacterium.</title>
        <authorList>
            <person name="Tortoli E."/>
            <person name="Trovato A."/>
            <person name="Cirillo D.M."/>
        </authorList>
    </citation>
    <scope>NUCLEOTIDE SEQUENCE [LARGE SCALE GENOMIC DNA]</scope>
    <source>
        <strain evidence="6 7">DSM 44624</strain>
    </source>
</reference>